<dbReference type="InterPro" id="IPR036770">
    <property type="entry name" value="Ankyrin_rpt-contain_sf"/>
</dbReference>
<dbReference type="PROSITE" id="PS50297">
    <property type="entry name" value="ANK_REP_REGION"/>
    <property type="match status" value="3"/>
</dbReference>
<feature type="repeat" description="ANK" evidence="3">
    <location>
        <begin position="960"/>
        <end position="997"/>
    </location>
</feature>
<dbReference type="Pfam" id="PF24883">
    <property type="entry name" value="NPHP3_N"/>
    <property type="match status" value="1"/>
</dbReference>
<feature type="compositionally biased region" description="Polar residues" evidence="4">
    <location>
        <begin position="1"/>
        <end position="11"/>
    </location>
</feature>
<reference evidence="6 7" key="1">
    <citation type="submission" date="2016-03" db="EMBL/GenBank/DDBJ databases">
        <authorList>
            <person name="Ploux O."/>
        </authorList>
    </citation>
    <scope>NUCLEOTIDE SEQUENCE [LARGE SCALE GENOMIC DNA]</scope>
    <source>
        <strain evidence="6 7">UAMH 11012</strain>
    </source>
</reference>
<dbReference type="PANTHER" id="PTHR24171">
    <property type="entry name" value="ANKYRIN REPEAT DOMAIN-CONTAINING PROTEIN 39-RELATED"/>
    <property type="match status" value="1"/>
</dbReference>
<feature type="repeat" description="ANK" evidence="3">
    <location>
        <begin position="927"/>
        <end position="959"/>
    </location>
</feature>
<feature type="domain" description="Nephrocystin 3-like N-terminal" evidence="5">
    <location>
        <begin position="343"/>
        <end position="512"/>
    </location>
</feature>
<feature type="compositionally biased region" description="Polar residues" evidence="4">
    <location>
        <begin position="26"/>
        <end position="52"/>
    </location>
</feature>
<evidence type="ECO:0000256" key="1">
    <source>
        <dbReference type="ARBA" id="ARBA00022737"/>
    </source>
</evidence>
<evidence type="ECO:0000313" key="6">
    <source>
        <dbReference type="EMBL" id="CZR69731.1"/>
    </source>
</evidence>
<accession>A0A1L7XXE2</accession>
<dbReference type="InterPro" id="IPR002110">
    <property type="entry name" value="Ankyrin_rpt"/>
</dbReference>
<keyword evidence="2 3" id="KW-0040">ANK repeat</keyword>
<dbReference type="AlphaFoldDB" id="A0A1L7XXE2"/>
<name>A0A1L7XXE2_9HELO</name>
<keyword evidence="7" id="KW-1185">Reference proteome</keyword>
<evidence type="ECO:0000256" key="4">
    <source>
        <dbReference type="SAM" id="MobiDB-lite"/>
    </source>
</evidence>
<dbReference type="Gene3D" id="1.25.40.20">
    <property type="entry name" value="Ankyrin repeat-containing domain"/>
    <property type="match status" value="1"/>
</dbReference>
<dbReference type="SUPFAM" id="SSF48403">
    <property type="entry name" value="Ankyrin repeat"/>
    <property type="match status" value="1"/>
</dbReference>
<evidence type="ECO:0000313" key="7">
    <source>
        <dbReference type="Proteomes" id="UP000184330"/>
    </source>
</evidence>
<feature type="repeat" description="ANK" evidence="3">
    <location>
        <begin position="998"/>
        <end position="1039"/>
    </location>
</feature>
<protein>
    <recommendedName>
        <fullName evidence="5">Nephrocystin 3-like N-terminal domain-containing protein</fullName>
    </recommendedName>
</protein>
<evidence type="ECO:0000256" key="2">
    <source>
        <dbReference type="ARBA" id="ARBA00023043"/>
    </source>
</evidence>
<organism evidence="6 7">
    <name type="scientific">Phialocephala subalpina</name>
    <dbReference type="NCBI Taxonomy" id="576137"/>
    <lineage>
        <taxon>Eukaryota</taxon>
        <taxon>Fungi</taxon>
        <taxon>Dikarya</taxon>
        <taxon>Ascomycota</taxon>
        <taxon>Pezizomycotina</taxon>
        <taxon>Leotiomycetes</taxon>
        <taxon>Helotiales</taxon>
        <taxon>Mollisiaceae</taxon>
        <taxon>Phialocephala</taxon>
        <taxon>Phialocephala fortinii species complex</taxon>
    </lineage>
</organism>
<dbReference type="STRING" id="576137.A0A1L7XXE2"/>
<evidence type="ECO:0000259" key="5">
    <source>
        <dbReference type="Pfam" id="PF24883"/>
    </source>
</evidence>
<sequence length="1195" mass="131634">MPEKASQSKSKQFFGFLGKKSKHESSPSSAIRVGSSQVSPLAVSPASSTATPPVQAACEAPSADDPKRIDRVPLPPLLTHPSTNPAVLKVQEELQKSTEELEAELAKYANKFSGYAPLQDDNVKSAMSSSDEDGTGFGRVIEQVLSDQKIKNGTVPGKVGTFIGQLYPIAGIVLGIVSFGADAAGFLPLKITANAVNAVVSAASKEHTRCEDLFTSLPDLKKYDSFFSNLQKLGYDRISDGLLETATKLFVAITVFLRVSLEFLDTNRIVGAAKALKADKLADAKLGLSSAVTDLDAAVNQEALFDEKTRAWREECEQAMHFLSDLPVLKAHDDVRNLRVKDSGNWILQDETFLKWMDNEVKTIWCPGKRAGKTFLCSTVIDHCRSYYRSTSDKQQAIGVAWIYCSYTNQNTQTIDKIIASLTKQLVASPCREIGQEFMKEVKKFQEDHKGGSPSLNHYLGLLSHVVGSLDRSVVIIDALDECAEVDSNGCNRELLIKKLLKLGVQLLVTSRDLPIIKALFNGAPRFGNIHISPDLRDIESYIHWKIYDEAYGSPKLRDLIQKHPSLSTDITTVVKEKYSQIFNLARLQMDQIGKLKTYGEVKLALELLPMKEGDFYDQSMKRIKANEDYADQALRILAWILRAKTPMIVEDMRYATAVVPGNYSMSFEEFALSEEDLVDCCDGLVVILPESGTVNLAHPTVNDYLESAKSRIFPTDPGVITASSCITYLASDDISSHWNPWQSPFFKYAKTTWLEHTRGNCEKEVLDFIIELFKRNLRIVFYEKSVGDTYMGKSGKDNANDSLTLHTDGVWIACSQGLEHTVRRLLDMGAISSKIGDLKRDAFGLEFQEPLLIAVDAGFPAVVQVLVECGVDPDTRDVLSYESRETITGLHWALENYQDLLDGSTSGQIVEVLVGVGANVEARDTQERTSLHLAANRDALEIIEFLLQKGAKVDVKDGEGNTPLHTLLANPFYSVNQSTTVALLLNCGADSNAKNELGQSVLHIAVLRKAKNEEERGTTLGIIALLLERGAKMEARDNAGRTPLNFATERGAEYHNPDALRSIRYLVKMGADLEATDNQGRTPLHTSASRYWADAVEFLLEEGANIDAKDNLGHTPIDLAWTTRKDVIDTGLGIYDEFNYSECMSAEATLKHQVKDLDKTIGLLTNVSAKAFGVQGAGEKSHSELAPEADFTLA</sequence>
<keyword evidence="1" id="KW-0677">Repeat</keyword>
<dbReference type="SMART" id="SM00248">
    <property type="entry name" value="ANK"/>
    <property type="match status" value="7"/>
</dbReference>
<dbReference type="PROSITE" id="PS50088">
    <property type="entry name" value="ANK_REPEAT"/>
    <property type="match status" value="6"/>
</dbReference>
<feature type="region of interest" description="Disordered" evidence="4">
    <location>
        <begin position="1"/>
        <end position="71"/>
    </location>
</feature>
<dbReference type="EMBL" id="FJOG01000078">
    <property type="protein sequence ID" value="CZR69731.1"/>
    <property type="molecule type" value="Genomic_DNA"/>
</dbReference>
<gene>
    <name evidence="6" type="ORF">PAC_19631</name>
</gene>
<proteinExistence type="predicted"/>
<feature type="repeat" description="ANK" evidence="3">
    <location>
        <begin position="1080"/>
        <end position="1112"/>
    </location>
</feature>
<feature type="repeat" description="ANK" evidence="3">
    <location>
        <begin position="1040"/>
        <end position="1079"/>
    </location>
</feature>
<feature type="repeat" description="ANK" evidence="3">
    <location>
        <begin position="847"/>
        <end position="879"/>
    </location>
</feature>
<dbReference type="Proteomes" id="UP000184330">
    <property type="component" value="Unassembled WGS sequence"/>
</dbReference>
<dbReference type="InterPro" id="IPR056884">
    <property type="entry name" value="NPHP3-like_N"/>
</dbReference>
<dbReference type="InterPro" id="IPR027417">
    <property type="entry name" value="P-loop_NTPase"/>
</dbReference>
<evidence type="ECO:0000256" key="3">
    <source>
        <dbReference type="PROSITE-ProRule" id="PRU00023"/>
    </source>
</evidence>
<dbReference type="OrthoDB" id="539213at2759"/>
<dbReference type="PANTHER" id="PTHR24171:SF10">
    <property type="entry name" value="ANKYRIN REPEAT DOMAIN-CONTAINING PROTEIN 29-LIKE"/>
    <property type="match status" value="1"/>
</dbReference>
<dbReference type="Gene3D" id="3.40.50.300">
    <property type="entry name" value="P-loop containing nucleotide triphosphate hydrolases"/>
    <property type="match status" value="1"/>
</dbReference>
<dbReference type="Pfam" id="PF12796">
    <property type="entry name" value="Ank_2"/>
    <property type="match status" value="2"/>
</dbReference>